<organism evidence="1 2">
    <name type="scientific">Isoalcanivorax beigongshangi</name>
    <dbReference type="NCBI Taxonomy" id="3238810"/>
    <lineage>
        <taxon>Bacteria</taxon>
        <taxon>Pseudomonadati</taxon>
        <taxon>Pseudomonadota</taxon>
        <taxon>Gammaproteobacteria</taxon>
        <taxon>Oceanospirillales</taxon>
        <taxon>Alcanivoracaceae</taxon>
        <taxon>Isoalcanivorax</taxon>
    </lineage>
</organism>
<accession>A0ABV4AHV3</accession>
<dbReference type="RefSeq" id="WP_369455468.1">
    <property type="nucleotide sequence ID" value="NZ_JBGCUO010000001.1"/>
</dbReference>
<dbReference type="Proteomes" id="UP001562065">
    <property type="component" value="Unassembled WGS sequence"/>
</dbReference>
<reference evidence="1 2" key="1">
    <citation type="submission" date="2024-07" db="EMBL/GenBank/DDBJ databases">
        <authorList>
            <person name="Ren Q."/>
        </authorList>
    </citation>
    <scope>NUCLEOTIDE SEQUENCE [LARGE SCALE GENOMIC DNA]</scope>
    <source>
        <strain evidence="1 2">REN37</strain>
    </source>
</reference>
<protein>
    <submittedName>
        <fullName evidence="1">Uncharacterized protein</fullName>
    </submittedName>
</protein>
<proteinExistence type="predicted"/>
<name>A0ABV4AHV3_9GAMM</name>
<gene>
    <name evidence="1" type="ORF">AB5I84_08730</name>
</gene>
<evidence type="ECO:0000313" key="2">
    <source>
        <dbReference type="Proteomes" id="UP001562065"/>
    </source>
</evidence>
<sequence length="355" mass="38736">MTLHSMFRKQEVAGASSDRKPRLRGWRVWGVAAALMAMQGCTAVYKTTGDILVNFGRAEMTPYLLQYDDIGMACATGEGFTPFLSSFESVGAKPGRLAVLVNTLAATCSDGKAWEQELRYLREMRAGDVVSAQDARALQKRYAAVSAQRQYAAYQRMVDYYGEVDGPKDCPRLRSDFDEVVFMTGLLSGVQAVLNDAVADGSLGVPRDIAAKVERAAGCLDNEKWWGVPMGVRAALWNTLPMIAPDGVDAKAELRQAAAQGYQSGVRLASVLYVVSTYGTGDMDDVRAGIRGFAAHGKDLNADYRMMDSIAEFMITGISDRLWTEATGKRTPFDGLGTFWDDQGPQNDINIDDLL</sequence>
<keyword evidence="2" id="KW-1185">Reference proteome</keyword>
<dbReference type="EMBL" id="JBGCUO010000001">
    <property type="protein sequence ID" value="MEY1662230.1"/>
    <property type="molecule type" value="Genomic_DNA"/>
</dbReference>
<evidence type="ECO:0000313" key="1">
    <source>
        <dbReference type="EMBL" id="MEY1662230.1"/>
    </source>
</evidence>
<comment type="caution">
    <text evidence="1">The sequence shown here is derived from an EMBL/GenBank/DDBJ whole genome shotgun (WGS) entry which is preliminary data.</text>
</comment>